<dbReference type="EMBL" id="SLUN01000006">
    <property type="protein sequence ID" value="TCL72398.1"/>
    <property type="molecule type" value="Genomic_DNA"/>
</dbReference>
<protein>
    <submittedName>
        <fullName evidence="1">Uncharacterized protein</fullName>
    </submittedName>
</protein>
<comment type="caution">
    <text evidence="1">The sequence shown here is derived from an EMBL/GenBank/DDBJ whole genome shotgun (WGS) entry which is preliminary data.</text>
</comment>
<sequence length="35" mass="4168">MSREKIKEPVKMLAAFERGSLRPVAFEWHNRIINL</sequence>
<name>A0A4R1S000_HYDET</name>
<dbReference type="Proteomes" id="UP000295008">
    <property type="component" value="Unassembled WGS sequence"/>
</dbReference>
<accession>A0A4R1S000</accession>
<keyword evidence="2" id="KW-1185">Reference proteome</keyword>
<gene>
    <name evidence="1" type="ORF">EDC14_1006108</name>
</gene>
<proteinExistence type="predicted"/>
<organism evidence="1 2">
    <name type="scientific">Hydrogenispora ethanolica</name>
    <dbReference type="NCBI Taxonomy" id="1082276"/>
    <lineage>
        <taxon>Bacteria</taxon>
        <taxon>Bacillati</taxon>
        <taxon>Bacillota</taxon>
        <taxon>Hydrogenispora</taxon>
    </lineage>
</organism>
<evidence type="ECO:0000313" key="1">
    <source>
        <dbReference type="EMBL" id="TCL72398.1"/>
    </source>
</evidence>
<dbReference type="AlphaFoldDB" id="A0A4R1S000"/>
<evidence type="ECO:0000313" key="2">
    <source>
        <dbReference type="Proteomes" id="UP000295008"/>
    </source>
</evidence>
<reference evidence="1 2" key="1">
    <citation type="submission" date="2019-03" db="EMBL/GenBank/DDBJ databases">
        <title>Genomic Encyclopedia of Type Strains, Phase IV (KMG-IV): sequencing the most valuable type-strain genomes for metagenomic binning, comparative biology and taxonomic classification.</title>
        <authorList>
            <person name="Goeker M."/>
        </authorList>
    </citation>
    <scope>NUCLEOTIDE SEQUENCE [LARGE SCALE GENOMIC DNA]</scope>
    <source>
        <strain evidence="1 2">LX-B</strain>
    </source>
</reference>